<dbReference type="InterPro" id="IPR017871">
    <property type="entry name" value="ABC_transporter-like_CS"/>
</dbReference>
<name>A0A6L7G5C9_9RHOB</name>
<dbReference type="InterPro" id="IPR027417">
    <property type="entry name" value="P-loop_NTPase"/>
</dbReference>
<dbReference type="PANTHER" id="PTHR43790:SF4">
    <property type="entry name" value="GUANOSINE IMPORT ATP-BINDING PROTEIN NUPO"/>
    <property type="match status" value="1"/>
</dbReference>
<dbReference type="InterPro" id="IPR003439">
    <property type="entry name" value="ABC_transporter-like_ATP-bd"/>
</dbReference>
<dbReference type="PROSITE" id="PS50893">
    <property type="entry name" value="ABC_TRANSPORTER_2"/>
    <property type="match status" value="2"/>
</dbReference>
<dbReference type="Proteomes" id="UP000477911">
    <property type="component" value="Unassembled WGS sequence"/>
</dbReference>
<evidence type="ECO:0000256" key="1">
    <source>
        <dbReference type="ARBA" id="ARBA00022741"/>
    </source>
</evidence>
<evidence type="ECO:0000259" key="3">
    <source>
        <dbReference type="PROSITE" id="PS50893"/>
    </source>
</evidence>
<keyword evidence="5" id="KW-1185">Reference proteome</keyword>
<accession>A0A6L7G5C9</accession>
<dbReference type="InterPro" id="IPR050107">
    <property type="entry name" value="ABC_carbohydrate_import_ATPase"/>
</dbReference>
<dbReference type="GO" id="GO:0005524">
    <property type="term" value="F:ATP binding"/>
    <property type="evidence" value="ECO:0007669"/>
    <property type="project" value="UniProtKB-KW"/>
</dbReference>
<dbReference type="AlphaFoldDB" id="A0A6L7G5C9"/>
<dbReference type="GO" id="GO:0016887">
    <property type="term" value="F:ATP hydrolysis activity"/>
    <property type="evidence" value="ECO:0007669"/>
    <property type="project" value="InterPro"/>
</dbReference>
<proteinExistence type="predicted"/>
<dbReference type="PROSITE" id="PS00211">
    <property type="entry name" value="ABC_TRANSPORTER_1"/>
    <property type="match status" value="1"/>
</dbReference>
<evidence type="ECO:0000313" key="4">
    <source>
        <dbReference type="EMBL" id="MXN19564.1"/>
    </source>
</evidence>
<keyword evidence="1" id="KW-0547">Nucleotide-binding</keyword>
<dbReference type="SUPFAM" id="SSF52540">
    <property type="entry name" value="P-loop containing nucleoside triphosphate hydrolases"/>
    <property type="match status" value="2"/>
</dbReference>
<feature type="domain" description="ABC transporter" evidence="3">
    <location>
        <begin position="15"/>
        <end position="249"/>
    </location>
</feature>
<organism evidence="4 5">
    <name type="scientific">Pseudooceanicola albus</name>
    <dbReference type="NCBI Taxonomy" id="2692189"/>
    <lineage>
        <taxon>Bacteria</taxon>
        <taxon>Pseudomonadati</taxon>
        <taxon>Pseudomonadota</taxon>
        <taxon>Alphaproteobacteria</taxon>
        <taxon>Rhodobacterales</taxon>
        <taxon>Paracoccaceae</taxon>
        <taxon>Pseudooceanicola</taxon>
    </lineage>
</organism>
<gene>
    <name evidence="4" type="ORF">GR170_17160</name>
</gene>
<evidence type="ECO:0000256" key="2">
    <source>
        <dbReference type="ARBA" id="ARBA00022840"/>
    </source>
</evidence>
<dbReference type="CDD" id="cd03215">
    <property type="entry name" value="ABC_Carb_Monos_II"/>
    <property type="match status" value="1"/>
</dbReference>
<reference evidence="4 5" key="1">
    <citation type="submission" date="2019-12" db="EMBL/GenBank/DDBJ databases">
        <authorList>
            <person name="Li M."/>
        </authorList>
    </citation>
    <scope>NUCLEOTIDE SEQUENCE [LARGE SCALE GENOMIC DNA]</scope>
    <source>
        <strain evidence="4 5">GBMRC 2024</strain>
    </source>
</reference>
<comment type="caution">
    <text evidence="4">The sequence shown here is derived from an EMBL/GenBank/DDBJ whole genome shotgun (WGS) entry which is preliminary data.</text>
</comment>
<dbReference type="Gene3D" id="3.40.50.300">
    <property type="entry name" value="P-loop containing nucleotide triphosphate hydrolases"/>
    <property type="match status" value="2"/>
</dbReference>
<feature type="domain" description="ABC transporter" evidence="3">
    <location>
        <begin position="266"/>
        <end position="510"/>
    </location>
</feature>
<sequence>MTPSDTSGRGRAPALLMRDIDKAFDGHPALTGAGFRLEYGHVHALVGENGAGKSTIMNVATAVYAADAGEVIVDGYGTALRTPAEALSAGLGMVHQHFRLVGRFTVAENVALALGGAGQPCSLSEAARRVREKAAELDFRLDPHARVERLSIAEQQRAEVLRVLLLGARILILDEPTAVLTAAEARALLALVRRLADEGRAVALVTHKLHEVAGYCDRVTIMRQGRTVLAAAEVAGADLNDFARLAVGELPDTPRPAPVTPGAPLLEIENLSVRRGDGSAAVEGLSLSLRAGEILGIAGVGGNGQPELVDCLSGLSPAVAGTVRLAGQEATRAPVRRRRRAGLAVIPADRSDSALIGGLPLAQNLALTGVWRGAFGPFWWLNKARMRRAAETAITERDIRGGGVATPAGLLSGGNAQKLLLARELGPGARVIVAHSPSRGLDLRATRAVHDALRQAVREGAACLLISEDLEEIMTLSNRIAVMNHGRLSAPMPVAEASAQALGALMAGHA</sequence>
<dbReference type="RefSeq" id="WP_160895689.1">
    <property type="nucleotide sequence ID" value="NZ_WUMU01000019.1"/>
</dbReference>
<dbReference type="EMBL" id="WUMU01000019">
    <property type="protein sequence ID" value="MXN19564.1"/>
    <property type="molecule type" value="Genomic_DNA"/>
</dbReference>
<keyword evidence="2 4" id="KW-0067">ATP-binding</keyword>
<dbReference type="Pfam" id="PF00005">
    <property type="entry name" value="ABC_tran"/>
    <property type="match status" value="2"/>
</dbReference>
<dbReference type="CDD" id="cd03216">
    <property type="entry name" value="ABC_Carb_Monos_I"/>
    <property type="match status" value="1"/>
</dbReference>
<protein>
    <submittedName>
        <fullName evidence="4">ATP-binding cassette domain-containing protein</fullName>
    </submittedName>
</protein>
<dbReference type="PANTHER" id="PTHR43790">
    <property type="entry name" value="CARBOHYDRATE TRANSPORT ATP-BINDING PROTEIN MG119-RELATED"/>
    <property type="match status" value="1"/>
</dbReference>
<evidence type="ECO:0000313" key="5">
    <source>
        <dbReference type="Proteomes" id="UP000477911"/>
    </source>
</evidence>